<feature type="region of interest" description="Disordered" evidence="1">
    <location>
        <begin position="194"/>
        <end position="219"/>
    </location>
</feature>
<dbReference type="Proteomes" id="UP001222932">
    <property type="component" value="Unassembled WGS sequence"/>
</dbReference>
<dbReference type="AlphaFoldDB" id="A0AAD3YBX5"/>
<dbReference type="Gene3D" id="3.40.1000.50">
    <property type="entry name" value="Repressor of RNA polymerase III transcription Maf1"/>
    <property type="match status" value="1"/>
</dbReference>
<comment type="caution">
    <text evidence="2">The sequence shown here is derived from an EMBL/GenBank/DDBJ whole genome shotgun (WGS) entry which is preliminary data.</text>
</comment>
<feature type="region of interest" description="Disordered" evidence="1">
    <location>
        <begin position="463"/>
        <end position="499"/>
    </location>
</feature>
<evidence type="ECO:0000313" key="3">
    <source>
        <dbReference type="Proteomes" id="UP001222932"/>
    </source>
</evidence>
<dbReference type="PANTHER" id="PTHR22504:SF0">
    <property type="entry name" value="REPRESSOR OF RNA POLYMERASE III TRANSCRIPTION MAF1 HOMOLOG"/>
    <property type="match status" value="1"/>
</dbReference>
<dbReference type="Pfam" id="PF09174">
    <property type="entry name" value="Maf1"/>
    <property type="match status" value="1"/>
</dbReference>
<keyword evidence="3" id="KW-1185">Reference proteome</keyword>
<dbReference type="EMBL" id="BTCM01000004">
    <property type="protein sequence ID" value="GMK57500.1"/>
    <property type="molecule type" value="Genomic_DNA"/>
</dbReference>
<dbReference type="GO" id="GO:0000994">
    <property type="term" value="F:RNA polymerase III core binding"/>
    <property type="evidence" value="ECO:0007669"/>
    <property type="project" value="TreeGrafter"/>
</dbReference>
<feature type="compositionally biased region" description="Acidic residues" evidence="1">
    <location>
        <begin position="204"/>
        <end position="219"/>
    </location>
</feature>
<dbReference type="PANTHER" id="PTHR22504">
    <property type="entry name" value="REPRESSOR OF RNA POLYMERASE III TRANSCRIPTION MAF1"/>
    <property type="match status" value="1"/>
</dbReference>
<evidence type="ECO:0008006" key="4">
    <source>
        <dbReference type="Google" id="ProtNLM"/>
    </source>
</evidence>
<feature type="compositionally biased region" description="Low complexity" evidence="1">
    <location>
        <begin position="340"/>
        <end position="359"/>
    </location>
</feature>
<protein>
    <recommendedName>
        <fullName evidence="4">Maf1-domain-containing protein</fullName>
    </recommendedName>
</protein>
<reference evidence="2" key="1">
    <citation type="journal article" date="2023" name="BMC Genomics">
        <title>Chromosome-level genome assemblies of Cutaneotrichosporon spp. (Trichosporonales, Basidiomycota) reveal imbalanced evolution between nucleotide sequences and chromosome synteny.</title>
        <authorList>
            <person name="Kobayashi Y."/>
            <person name="Kayamori A."/>
            <person name="Aoki K."/>
            <person name="Shiwa Y."/>
            <person name="Matsutani M."/>
            <person name="Fujita N."/>
            <person name="Sugita T."/>
            <person name="Iwasaki W."/>
            <person name="Tanaka N."/>
            <person name="Takashima M."/>
        </authorList>
    </citation>
    <scope>NUCLEOTIDE SEQUENCE</scope>
    <source>
        <strain evidence="2">HIS016</strain>
    </source>
</reference>
<dbReference type="InterPro" id="IPR015257">
    <property type="entry name" value="Maf1"/>
</dbReference>
<dbReference type="GO" id="GO:0005634">
    <property type="term" value="C:nucleus"/>
    <property type="evidence" value="ECO:0007669"/>
    <property type="project" value="TreeGrafter"/>
</dbReference>
<evidence type="ECO:0000313" key="2">
    <source>
        <dbReference type="EMBL" id="GMK57500.1"/>
    </source>
</evidence>
<feature type="compositionally biased region" description="Polar residues" evidence="1">
    <location>
        <begin position="391"/>
        <end position="401"/>
    </location>
</feature>
<dbReference type="InterPro" id="IPR038564">
    <property type="entry name" value="Maf1_sf"/>
</dbReference>
<accession>A0AAD3YBX5</accession>
<feature type="compositionally biased region" description="Basic and acidic residues" evidence="1">
    <location>
        <begin position="480"/>
        <end position="489"/>
    </location>
</feature>
<gene>
    <name evidence="2" type="ORF">CspeluHIS016_0403340</name>
</gene>
<organism evidence="2 3">
    <name type="scientific">Cutaneotrichosporon spelunceum</name>
    <dbReference type="NCBI Taxonomy" id="1672016"/>
    <lineage>
        <taxon>Eukaryota</taxon>
        <taxon>Fungi</taxon>
        <taxon>Dikarya</taxon>
        <taxon>Basidiomycota</taxon>
        <taxon>Agaricomycotina</taxon>
        <taxon>Tremellomycetes</taxon>
        <taxon>Trichosporonales</taxon>
        <taxon>Trichosporonaceae</taxon>
        <taxon>Cutaneotrichosporon</taxon>
    </lineage>
</organism>
<dbReference type="GO" id="GO:0016480">
    <property type="term" value="P:negative regulation of transcription by RNA polymerase III"/>
    <property type="evidence" value="ECO:0007669"/>
    <property type="project" value="InterPro"/>
</dbReference>
<proteinExistence type="predicted"/>
<evidence type="ECO:0000256" key="1">
    <source>
        <dbReference type="SAM" id="MobiDB-lite"/>
    </source>
</evidence>
<name>A0AAD3YBX5_9TREE</name>
<sequence>MKYLDYPVLTQLSHVLSSTPTPEARTNARVEAYSIKQIKGDRKMFKEMEEQYVSGQEDMDEMSFSLEMKEAGLSSCFGRLDVKESRKVHFLLVNTLNSAFSGYDFSALRPDHFTREISAAQVLSHLSTNLLAIDGLDLSPLAIVLPNPSGSSPHFSSSLGSSPKGTDVGNPSLYRILNEVVPLNECEVYSWFPEPEYDPHVEPEENEEASEYEDEDSDDLLSLDDDPMDIDDGPISWGQAGIELELDDVPETSALPNQTRTARSMSLGGSFDFSDLAMFSPTLGAISDSGRGRKVGGLLWSANYFFYSKRQKRVLLITAWCRKRPSHDDTQPTDQFESGSTPLPISSSFTSPSTTLQSLASQASKARPPRVSHHNLSNARPNHRRSKLASKLSTGRTLATQTIPIRSSVTTTGPVTPVRVASSAPAASMMPIGSPSFRVNAGIKPRQTNARLMINANARAAATGKAGHTTAQMSTSVEGESSRVRKERSGSLTPGPGLGLVDALTSSGVASDAAKGKRVKV</sequence>
<reference evidence="2" key="2">
    <citation type="submission" date="2023-06" db="EMBL/GenBank/DDBJ databases">
        <authorList>
            <person name="Kobayashi Y."/>
            <person name="Kayamori A."/>
            <person name="Aoki K."/>
            <person name="Shiwa Y."/>
            <person name="Fujita N."/>
            <person name="Sugita T."/>
            <person name="Iwasaki W."/>
            <person name="Tanaka N."/>
            <person name="Takashima M."/>
        </authorList>
    </citation>
    <scope>NUCLEOTIDE SEQUENCE</scope>
    <source>
        <strain evidence="2">HIS016</strain>
    </source>
</reference>
<feature type="region of interest" description="Disordered" evidence="1">
    <location>
        <begin position="324"/>
        <end position="401"/>
    </location>
</feature>